<protein>
    <submittedName>
        <fullName evidence="2">Uncharacterized protein</fullName>
    </submittedName>
</protein>
<organism evidence="2">
    <name type="scientific">Enterococcus faecalis</name>
    <name type="common">Streptococcus faecalis</name>
    <dbReference type="NCBI Taxonomy" id="1351"/>
    <lineage>
        <taxon>Bacteria</taxon>
        <taxon>Bacillati</taxon>
        <taxon>Bacillota</taxon>
        <taxon>Bacilli</taxon>
        <taxon>Lactobacillales</taxon>
        <taxon>Enterococcaceae</taxon>
        <taxon>Enterococcus</taxon>
    </lineage>
</organism>
<proteinExistence type="predicted"/>
<keyword evidence="1" id="KW-0472">Membrane</keyword>
<accession>A0A974S6G8</accession>
<evidence type="ECO:0000313" key="2">
    <source>
        <dbReference type="EMBL" id="QQV79539.1"/>
    </source>
</evidence>
<dbReference type="AlphaFoldDB" id="A0A974S6G8"/>
<keyword evidence="1" id="KW-1133">Transmembrane helix</keyword>
<gene>
    <name evidence="2" type="ORF">JG559_10560</name>
</gene>
<name>A0A974S6G8_ENTFL</name>
<sequence>MNKKVPYLIVAPGASTIIIFFLMIPLITSILPTIFTDHGLTLNQYVTF</sequence>
<keyword evidence="1" id="KW-0812">Transmembrane</keyword>
<evidence type="ECO:0000256" key="1">
    <source>
        <dbReference type="SAM" id="Phobius"/>
    </source>
</evidence>
<reference evidence="2" key="1">
    <citation type="submission" date="2021-01" db="EMBL/GenBank/DDBJ databases">
        <title>Enterococcus.</title>
        <authorList>
            <person name="Du X."/>
            <person name="Wang N."/>
        </authorList>
    </citation>
    <scope>NUCLEOTIDE SEQUENCE [LARGE SCALE GENOMIC DNA]</scope>
    <source>
        <strain evidence="2">T90-2</strain>
    </source>
</reference>
<dbReference type="EMBL" id="CP068242">
    <property type="protein sequence ID" value="QQV79539.1"/>
    <property type="molecule type" value="Genomic_DNA"/>
</dbReference>
<feature type="transmembrane region" description="Helical" evidence="1">
    <location>
        <begin position="7"/>
        <end position="35"/>
    </location>
</feature>